<dbReference type="InterPro" id="IPR010985">
    <property type="entry name" value="Ribbon_hlx_hlx"/>
</dbReference>
<evidence type="ECO:0000313" key="1">
    <source>
        <dbReference type="EMBL" id="OXC22885.1"/>
    </source>
</evidence>
<organism evidence="1 2">
    <name type="scientific">Lactobacillus crispatus</name>
    <dbReference type="NCBI Taxonomy" id="47770"/>
    <lineage>
        <taxon>Bacteria</taxon>
        <taxon>Bacillati</taxon>
        <taxon>Bacillota</taxon>
        <taxon>Bacilli</taxon>
        <taxon>Lactobacillales</taxon>
        <taxon>Lactobacillaceae</taxon>
        <taxon>Lactobacillus</taxon>
    </lineage>
</organism>
<sequence>MVNNEKKKITLSIPVETNNTLEEMARKHGMTKSGLVTFLINQLKEKGSIFK</sequence>
<dbReference type="RefSeq" id="WP_087712813.1">
    <property type="nucleotide sequence ID" value="NZ_LYQR01000011.1"/>
</dbReference>
<dbReference type="GO" id="GO:0006355">
    <property type="term" value="P:regulation of DNA-templated transcription"/>
    <property type="evidence" value="ECO:0007669"/>
    <property type="project" value="InterPro"/>
</dbReference>
<dbReference type="InterPro" id="IPR013321">
    <property type="entry name" value="Arc_rbn_hlx_hlx"/>
</dbReference>
<comment type="caution">
    <text evidence="1">The sequence shown here is derived from an EMBL/GenBank/DDBJ whole genome shotgun (WGS) entry which is preliminary data.</text>
</comment>
<gene>
    <name evidence="1" type="ORF">AYP82_08825</name>
</gene>
<dbReference type="Gene3D" id="1.10.1220.10">
    <property type="entry name" value="Met repressor-like"/>
    <property type="match status" value="1"/>
</dbReference>
<reference evidence="1 2" key="1">
    <citation type="submission" date="2016-05" db="EMBL/GenBank/DDBJ databases">
        <authorList>
            <person name="Johnson T.J."/>
            <person name="Youmans B.P."/>
            <person name="Case K.A."/>
        </authorList>
    </citation>
    <scope>NUCLEOTIDE SEQUENCE [LARGE SCALE GENOMIC DNA]</scope>
    <source>
        <strain evidence="1 2">UMNLC6</strain>
    </source>
</reference>
<accession>A0A226RZ25</accession>
<dbReference type="SUPFAM" id="SSF47598">
    <property type="entry name" value="Ribbon-helix-helix"/>
    <property type="match status" value="1"/>
</dbReference>
<evidence type="ECO:0000313" key="2">
    <source>
        <dbReference type="Proteomes" id="UP000198437"/>
    </source>
</evidence>
<dbReference type="AlphaFoldDB" id="A0A226RZ25"/>
<name>A0A226RZ25_9LACO</name>
<proteinExistence type="predicted"/>
<dbReference type="Proteomes" id="UP000198437">
    <property type="component" value="Unassembled WGS sequence"/>
</dbReference>
<dbReference type="EMBL" id="LYQW01000020">
    <property type="protein sequence ID" value="OXC22885.1"/>
    <property type="molecule type" value="Genomic_DNA"/>
</dbReference>
<protein>
    <submittedName>
        <fullName evidence="1">Protein repA</fullName>
    </submittedName>
</protein>